<dbReference type="Gene3D" id="1.10.3720.10">
    <property type="entry name" value="MetI-like"/>
    <property type="match status" value="1"/>
</dbReference>
<accession>A0ABD7PK68</accession>
<evidence type="ECO:0000256" key="8">
    <source>
        <dbReference type="RuleBase" id="RU363032"/>
    </source>
</evidence>
<evidence type="ECO:0000259" key="9">
    <source>
        <dbReference type="PROSITE" id="PS50928"/>
    </source>
</evidence>
<comment type="similarity">
    <text evidence="2 8">Belongs to the binding-protein-dependent transport system permease family.</text>
</comment>
<dbReference type="AlphaFoldDB" id="A0ABD7PK68"/>
<dbReference type="InterPro" id="IPR050809">
    <property type="entry name" value="UgpAE/MalFG_permease"/>
</dbReference>
<protein>
    <submittedName>
        <fullName evidence="10">Sugar ABC transporter permease</fullName>
    </submittedName>
</protein>
<evidence type="ECO:0000256" key="4">
    <source>
        <dbReference type="ARBA" id="ARBA00022475"/>
    </source>
</evidence>
<gene>
    <name evidence="10" type="ORF">ELI19_26705</name>
</gene>
<feature type="transmembrane region" description="Helical" evidence="8">
    <location>
        <begin position="228"/>
        <end position="253"/>
    </location>
</feature>
<evidence type="ECO:0000256" key="6">
    <source>
        <dbReference type="ARBA" id="ARBA00022989"/>
    </source>
</evidence>
<dbReference type="InterPro" id="IPR000515">
    <property type="entry name" value="MetI-like"/>
</dbReference>
<dbReference type="Pfam" id="PF00528">
    <property type="entry name" value="BPD_transp_1"/>
    <property type="match status" value="1"/>
</dbReference>
<proteinExistence type="inferred from homology"/>
<evidence type="ECO:0000256" key="5">
    <source>
        <dbReference type="ARBA" id="ARBA00022692"/>
    </source>
</evidence>
<dbReference type="GO" id="GO:0005886">
    <property type="term" value="C:plasma membrane"/>
    <property type="evidence" value="ECO:0007669"/>
    <property type="project" value="UniProtKB-SubCell"/>
</dbReference>
<dbReference type="EMBL" id="SIPS01000002">
    <property type="protein sequence ID" value="TAW25070.1"/>
    <property type="molecule type" value="Genomic_DNA"/>
</dbReference>
<dbReference type="InterPro" id="IPR035906">
    <property type="entry name" value="MetI-like_sf"/>
</dbReference>
<comment type="subcellular location">
    <subcellularLocation>
        <location evidence="1 8">Cell membrane</location>
        <topology evidence="1 8">Multi-pass membrane protein</topology>
    </subcellularLocation>
</comment>
<reference evidence="10 11" key="1">
    <citation type="submission" date="2019-02" db="EMBL/GenBank/DDBJ databases">
        <title>The genomic architecture of introgression among sibling species of bacteria.</title>
        <authorList>
            <person name="Cavassim M.I.A."/>
            <person name="Moeskjaer S."/>
            <person name="Moslemi C."/>
            <person name="Fields B."/>
            <person name="Bachmann A."/>
            <person name="Vilhjalmsson B."/>
            <person name="Schierup M.H."/>
            <person name="Young J.P.W."/>
            <person name="Andersen S.U."/>
        </authorList>
    </citation>
    <scope>NUCLEOTIDE SEQUENCE [LARGE SCALE GENOMIC DNA]</scope>
    <source>
        <strain evidence="10 11">SM151B</strain>
        <plasmid evidence="10">pSM151B_Rh01</plasmid>
    </source>
</reference>
<sequence length="317" mass="34846">MSIQGAHARLGRAWEMAMANRTPAARRLSVIQKTDMLNALAFVAPALIMFSAFVVIPMIEAGYYSFFNWDGFGAPIDFVGLGNFVEAFQTPAFKIAVVNICWAVAASLLIQIPLGLGMALLLANKLQGAVYFRLIFFLPYVLAEVATGLIFSFVFDGDYGLLKPIFEMAGQPAPYPLAEPGQAIFGILFVVVWKYFGFHMMLLIAGLQSIDKSLLEAATIDGANRWQITRYIVVPLLMPVVKLCIFFAVLGAVQLFDLIMPLTGGGPLDSTQTLVTYLYTNGITRTRIGYGSAIGVVLFLICVAFSFSYKKWILRDE</sequence>
<dbReference type="PANTHER" id="PTHR43227">
    <property type="entry name" value="BLL4140 PROTEIN"/>
    <property type="match status" value="1"/>
</dbReference>
<feature type="transmembrane region" description="Helical" evidence="8">
    <location>
        <begin position="183"/>
        <end position="207"/>
    </location>
</feature>
<name>A0ABD7PK68_RHILE</name>
<feature type="domain" description="ABC transmembrane type-1" evidence="9">
    <location>
        <begin position="97"/>
        <end position="309"/>
    </location>
</feature>
<evidence type="ECO:0000256" key="2">
    <source>
        <dbReference type="ARBA" id="ARBA00009306"/>
    </source>
</evidence>
<feature type="transmembrane region" description="Helical" evidence="8">
    <location>
        <begin position="288"/>
        <end position="309"/>
    </location>
</feature>
<keyword evidence="6 8" id="KW-1133">Transmembrane helix</keyword>
<keyword evidence="3 8" id="KW-0813">Transport</keyword>
<organism evidence="10 11">
    <name type="scientific">Rhizobium leguminosarum</name>
    <dbReference type="NCBI Taxonomy" id="384"/>
    <lineage>
        <taxon>Bacteria</taxon>
        <taxon>Pseudomonadati</taxon>
        <taxon>Pseudomonadota</taxon>
        <taxon>Alphaproteobacteria</taxon>
        <taxon>Hyphomicrobiales</taxon>
        <taxon>Rhizobiaceae</taxon>
        <taxon>Rhizobium/Agrobacterium group</taxon>
        <taxon>Rhizobium</taxon>
    </lineage>
</organism>
<dbReference type="PROSITE" id="PS50928">
    <property type="entry name" value="ABC_TM1"/>
    <property type="match status" value="1"/>
</dbReference>
<evidence type="ECO:0000313" key="11">
    <source>
        <dbReference type="Proteomes" id="UP000292036"/>
    </source>
</evidence>
<keyword evidence="5 8" id="KW-0812">Transmembrane</keyword>
<feature type="transmembrane region" description="Helical" evidence="8">
    <location>
        <begin position="36"/>
        <end position="59"/>
    </location>
</feature>
<evidence type="ECO:0000256" key="1">
    <source>
        <dbReference type="ARBA" id="ARBA00004651"/>
    </source>
</evidence>
<dbReference type="CDD" id="cd06261">
    <property type="entry name" value="TM_PBP2"/>
    <property type="match status" value="1"/>
</dbReference>
<evidence type="ECO:0000313" key="10">
    <source>
        <dbReference type="EMBL" id="TAW25070.1"/>
    </source>
</evidence>
<feature type="transmembrane region" description="Helical" evidence="8">
    <location>
        <begin position="134"/>
        <end position="155"/>
    </location>
</feature>
<comment type="caution">
    <text evidence="10">The sequence shown here is derived from an EMBL/GenBank/DDBJ whole genome shotgun (WGS) entry which is preliminary data.</text>
</comment>
<evidence type="ECO:0000256" key="7">
    <source>
        <dbReference type="ARBA" id="ARBA00023136"/>
    </source>
</evidence>
<dbReference type="Proteomes" id="UP000292036">
    <property type="component" value="Unassembled WGS sequence"/>
</dbReference>
<keyword evidence="4" id="KW-1003">Cell membrane</keyword>
<dbReference type="SUPFAM" id="SSF161098">
    <property type="entry name" value="MetI-like"/>
    <property type="match status" value="1"/>
</dbReference>
<keyword evidence="7 8" id="KW-0472">Membrane</keyword>
<evidence type="ECO:0000256" key="3">
    <source>
        <dbReference type="ARBA" id="ARBA00022448"/>
    </source>
</evidence>
<dbReference type="PANTHER" id="PTHR43227:SF11">
    <property type="entry name" value="BLL4140 PROTEIN"/>
    <property type="match status" value="1"/>
</dbReference>
<keyword evidence="10" id="KW-0614">Plasmid</keyword>
<geneLocation type="plasmid" evidence="10">
    <name>pSM151B_Rh01</name>
</geneLocation>
<feature type="transmembrane region" description="Helical" evidence="8">
    <location>
        <begin position="95"/>
        <end position="122"/>
    </location>
</feature>